<evidence type="ECO:0000313" key="2">
    <source>
        <dbReference type="EMBL" id="GAH72413.1"/>
    </source>
</evidence>
<dbReference type="PANTHER" id="PTHR32329:SF2">
    <property type="entry name" value="BIFUNCTIONAL PROTEIN [INCLUDES 2-HYDROXYACYL-COA DEHYDRATASE (N-TER) AND ITS ACTIVATOR DOMAIN (C_TERM)"/>
    <property type="match status" value="1"/>
</dbReference>
<proteinExistence type="predicted"/>
<dbReference type="Pfam" id="PF09989">
    <property type="entry name" value="DUF2229"/>
    <property type="match status" value="1"/>
</dbReference>
<gene>
    <name evidence="2" type="ORF">S03H2_53231</name>
</gene>
<dbReference type="Gene3D" id="3.40.50.11900">
    <property type="match status" value="1"/>
</dbReference>
<sequence>DFVFVPRYVSEVKDSYFCPKFLSLPDVIKILPDIPKILNFEVNVKEFPISTAAVELGKQLGKSQNKALNAYKEAQKYFDEYHDFLREGASVNHALRLVERNRPFTLPKRKSEGDIRFLLLGHGYNIFDTFINLDFQKKLKDQGVNHITIENLPESIFKTPVIVNPRGAKLQNYWRHEEEIMQAIRFFLTKGRDEIDGVIFLISFACGPDSLISELIMRDMKVVGLPFLEIIMDEHSGEAGLLTRVESFVEMIRRKKKG</sequence>
<feature type="non-terminal residue" evidence="2">
    <location>
        <position position="1"/>
    </location>
</feature>
<feature type="domain" description="DUF2229" evidence="1">
    <location>
        <begin position="1"/>
        <end position="151"/>
    </location>
</feature>
<dbReference type="PANTHER" id="PTHR32329">
    <property type="entry name" value="BIFUNCTIONAL PROTEIN [INCLUDES 2-HYDROXYACYL-COA DEHYDRATASE (N-TER) AND ITS ACTIVATOR DOMAIN (C_TERM)-RELATED"/>
    <property type="match status" value="1"/>
</dbReference>
<dbReference type="AlphaFoldDB" id="X1JRI7"/>
<comment type="caution">
    <text evidence="2">The sequence shown here is derived from an EMBL/GenBank/DDBJ whole genome shotgun (WGS) entry which is preliminary data.</text>
</comment>
<dbReference type="InterPro" id="IPR051805">
    <property type="entry name" value="Dehydratase_Activator_Redct"/>
</dbReference>
<dbReference type="InterPro" id="IPR010327">
    <property type="entry name" value="FldB/FldC_alpha/beta"/>
</dbReference>
<protein>
    <recommendedName>
        <fullName evidence="1">DUF2229 domain-containing protein</fullName>
    </recommendedName>
</protein>
<feature type="non-terminal residue" evidence="2">
    <location>
        <position position="258"/>
    </location>
</feature>
<dbReference type="InterPro" id="IPR018709">
    <property type="entry name" value="CoA_activase_DUF2229"/>
</dbReference>
<organism evidence="2">
    <name type="scientific">marine sediment metagenome</name>
    <dbReference type="NCBI Taxonomy" id="412755"/>
    <lineage>
        <taxon>unclassified sequences</taxon>
        <taxon>metagenomes</taxon>
        <taxon>ecological metagenomes</taxon>
    </lineage>
</organism>
<evidence type="ECO:0000259" key="1">
    <source>
        <dbReference type="Pfam" id="PF09989"/>
    </source>
</evidence>
<dbReference type="EMBL" id="BARU01033874">
    <property type="protein sequence ID" value="GAH72413.1"/>
    <property type="molecule type" value="Genomic_DNA"/>
</dbReference>
<reference evidence="2" key="1">
    <citation type="journal article" date="2014" name="Front. Microbiol.">
        <title>High frequency of phylogenetically diverse reductive dehalogenase-homologous genes in deep subseafloor sedimentary metagenomes.</title>
        <authorList>
            <person name="Kawai M."/>
            <person name="Futagami T."/>
            <person name="Toyoda A."/>
            <person name="Takaki Y."/>
            <person name="Nishi S."/>
            <person name="Hori S."/>
            <person name="Arai W."/>
            <person name="Tsubouchi T."/>
            <person name="Morono Y."/>
            <person name="Uchiyama I."/>
            <person name="Ito T."/>
            <person name="Fujiyama A."/>
            <person name="Inagaki F."/>
            <person name="Takami H."/>
        </authorList>
    </citation>
    <scope>NUCLEOTIDE SEQUENCE</scope>
    <source>
        <strain evidence="2">Expedition CK06-06</strain>
    </source>
</reference>
<dbReference type="Pfam" id="PF06050">
    <property type="entry name" value="HGD-D"/>
    <property type="match status" value="1"/>
</dbReference>
<name>X1JRI7_9ZZZZ</name>
<accession>X1JRI7</accession>